<comment type="similarity">
    <text evidence="9">Belongs to the TrpF family.</text>
</comment>
<dbReference type="UniPathway" id="UPA00035">
    <property type="reaction ID" value="UER00042"/>
</dbReference>
<dbReference type="SUPFAM" id="SSF51366">
    <property type="entry name" value="Ribulose-phoshate binding barrel"/>
    <property type="match status" value="1"/>
</dbReference>
<dbReference type="Pfam" id="PF00697">
    <property type="entry name" value="PRAI"/>
    <property type="match status" value="1"/>
</dbReference>
<gene>
    <name evidence="9" type="primary">trpF</name>
    <name evidence="11" type="ORF">EVJ48_05570</name>
</gene>
<dbReference type="InterPro" id="IPR001240">
    <property type="entry name" value="PRAI_dom"/>
</dbReference>
<accession>A0A520XCM4</accession>
<comment type="pathway">
    <text evidence="2 9">Amino-acid biosynthesis; L-tryptophan biosynthesis; L-tryptophan from chorismate: step 3/5.</text>
</comment>
<dbReference type="InterPro" id="IPR013785">
    <property type="entry name" value="Aldolase_TIM"/>
</dbReference>
<keyword evidence="7 9" id="KW-0057">Aromatic amino acid biosynthesis</keyword>
<dbReference type="EMBL" id="SHMQ01000013">
    <property type="protein sequence ID" value="RZV38963.1"/>
    <property type="molecule type" value="Genomic_DNA"/>
</dbReference>
<evidence type="ECO:0000256" key="8">
    <source>
        <dbReference type="ARBA" id="ARBA00023235"/>
    </source>
</evidence>
<dbReference type="CDD" id="cd00405">
    <property type="entry name" value="PRAI"/>
    <property type="match status" value="1"/>
</dbReference>
<organism evidence="11 12">
    <name type="scientific">Candidatus Acidulodesulfobacterium acidiphilum</name>
    <dbReference type="NCBI Taxonomy" id="2597224"/>
    <lineage>
        <taxon>Bacteria</taxon>
        <taxon>Deltaproteobacteria</taxon>
        <taxon>Candidatus Acidulodesulfobacterales</taxon>
        <taxon>Candidatus Acidulodesulfobacterium</taxon>
    </lineage>
</organism>
<evidence type="ECO:0000256" key="1">
    <source>
        <dbReference type="ARBA" id="ARBA00001164"/>
    </source>
</evidence>
<reference evidence="11 12" key="1">
    <citation type="submission" date="2019-01" db="EMBL/GenBank/DDBJ databases">
        <title>Insights into ecological role of a new deltaproteobacterial order Candidatus Sinidesulfobacterales (Sva0485) by metagenomics and metatranscriptomics.</title>
        <authorList>
            <person name="Tan S."/>
            <person name="Liu J."/>
            <person name="Fang Y."/>
            <person name="Hedlund B."/>
            <person name="Lian Z.-H."/>
            <person name="Huang L.-Y."/>
            <person name="Li J.-T."/>
            <person name="Huang L.-N."/>
            <person name="Li W.-J."/>
            <person name="Jiang H.-C."/>
            <person name="Dong H.-L."/>
            <person name="Shu W.-S."/>
        </authorList>
    </citation>
    <scope>NUCLEOTIDE SEQUENCE [LARGE SCALE GENOMIC DNA]</scope>
    <source>
        <strain evidence="11">AP4</strain>
    </source>
</reference>
<evidence type="ECO:0000256" key="5">
    <source>
        <dbReference type="ARBA" id="ARBA00022605"/>
    </source>
</evidence>
<evidence type="ECO:0000313" key="11">
    <source>
        <dbReference type="EMBL" id="RZV38963.1"/>
    </source>
</evidence>
<dbReference type="Gene3D" id="3.20.20.70">
    <property type="entry name" value="Aldolase class I"/>
    <property type="match status" value="1"/>
</dbReference>
<proteinExistence type="inferred from homology"/>
<evidence type="ECO:0000256" key="2">
    <source>
        <dbReference type="ARBA" id="ARBA00004664"/>
    </source>
</evidence>
<evidence type="ECO:0000259" key="10">
    <source>
        <dbReference type="Pfam" id="PF00697"/>
    </source>
</evidence>
<comment type="caution">
    <text evidence="11">The sequence shown here is derived from an EMBL/GenBank/DDBJ whole genome shotgun (WGS) entry which is preliminary data.</text>
</comment>
<evidence type="ECO:0000256" key="7">
    <source>
        <dbReference type="ARBA" id="ARBA00023141"/>
    </source>
</evidence>
<sequence>MADIPSVKICGLTNAADARQALRLGADAIGFIFYDKSPRYIRPEDAKFLIEDLRLSENAVKKFLSAQRNVIVAGVFVNEDPLKLRKIIKDADIDLVQLSGNEPVEYIEKLGIDKKFIIKAVHVKTKDDVDKILLYKKAGVSVLIDASADGGKFGGTGIRVSTDLLNGLNMNDIILAGGIDETNVESIVKSVKPYGLDLSSKIESFPGKKNIDKMSLFFQNLRRVADEIA</sequence>
<dbReference type="GO" id="GO:0004640">
    <property type="term" value="F:phosphoribosylanthranilate isomerase activity"/>
    <property type="evidence" value="ECO:0007669"/>
    <property type="project" value="UniProtKB-UniRule"/>
</dbReference>
<comment type="catalytic activity">
    <reaction evidence="1 9">
        <text>N-(5-phospho-beta-D-ribosyl)anthranilate = 1-(2-carboxyphenylamino)-1-deoxy-D-ribulose 5-phosphate</text>
        <dbReference type="Rhea" id="RHEA:21540"/>
        <dbReference type="ChEBI" id="CHEBI:18277"/>
        <dbReference type="ChEBI" id="CHEBI:58613"/>
        <dbReference type="EC" id="5.3.1.24"/>
    </reaction>
</comment>
<dbReference type="PANTHER" id="PTHR42894:SF1">
    <property type="entry name" value="N-(5'-PHOSPHORIBOSYL)ANTHRANILATE ISOMERASE"/>
    <property type="match status" value="1"/>
</dbReference>
<dbReference type="InterPro" id="IPR044643">
    <property type="entry name" value="TrpF_fam"/>
</dbReference>
<keyword evidence="8 9" id="KW-0413">Isomerase</keyword>
<dbReference type="Proteomes" id="UP000322454">
    <property type="component" value="Unassembled WGS sequence"/>
</dbReference>
<name>A0A520XCM4_9DELT</name>
<keyword evidence="5 9" id="KW-0028">Amino-acid biosynthesis</keyword>
<evidence type="ECO:0000256" key="4">
    <source>
        <dbReference type="ARBA" id="ARBA00022272"/>
    </source>
</evidence>
<evidence type="ECO:0000313" key="12">
    <source>
        <dbReference type="Proteomes" id="UP000322454"/>
    </source>
</evidence>
<dbReference type="PANTHER" id="PTHR42894">
    <property type="entry name" value="N-(5'-PHOSPHORIBOSYL)ANTHRANILATE ISOMERASE"/>
    <property type="match status" value="1"/>
</dbReference>
<dbReference type="GO" id="GO:0000162">
    <property type="term" value="P:L-tryptophan biosynthetic process"/>
    <property type="evidence" value="ECO:0007669"/>
    <property type="project" value="UniProtKB-UniRule"/>
</dbReference>
<protein>
    <recommendedName>
        <fullName evidence="4 9">N-(5'-phosphoribosyl)anthranilate isomerase</fullName>
        <shortName evidence="9">PRAI</shortName>
        <ecNumber evidence="3 9">5.3.1.24</ecNumber>
    </recommendedName>
</protein>
<dbReference type="AlphaFoldDB" id="A0A520XCM4"/>
<dbReference type="HAMAP" id="MF_00135">
    <property type="entry name" value="PRAI"/>
    <property type="match status" value="1"/>
</dbReference>
<evidence type="ECO:0000256" key="3">
    <source>
        <dbReference type="ARBA" id="ARBA00012572"/>
    </source>
</evidence>
<evidence type="ECO:0000256" key="9">
    <source>
        <dbReference type="HAMAP-Rule" id="MF_00135"/>
    </source>
</evidence>
<evidence type="ECO:0000256" key="6">
    <source>
        <dbReference type="ARBA" id="ARBA00022822"/>
    </source>
</evidence>
<keyword evidence="6 9" id="KW-0822">Tryptophan biosynthesis</keyword>
<feature type="domain" description="N-(5'phosphoribosyl) anthranilate isomerase (PRAI)" evidence="10">
    <location>
        <begin position="7"/>
        <end position="220"/>
    </location>
</feature>
<dbReference type="InterPro" id="IPR011060">
    <property type="entry name" value="RibuloseP-bd_barrel"/>
</dbReference>
<dbReference type="EC" id="5.3.1.24" evidence="3 9"/>